<organism evidence="2 3">
    <name type="scientific">Ignelater luminosus</name>
    <name type="common">Cucubano</name>
    <name type="synonym">Pyrophorus luminosus</name>
    <dbReference type="NCBI Taxonomy" id="2038154"/>
    <lineage>
        <taxon>Eukaryota</taxon>
        <taxon>Metazoa</taxon>
        <taxon>Ecdysozoa</taxon>
        <taxon>Arthropoda</taxon>
        <taxon>Hexapoda</taxon>
        <taxon>Insecta</taxon>
        <taxon>Pterygota</taxon>
        <taxon>Neoptera</taxon>
        <taxon>Endopterygota</taxon>
        <taxon>Coleoptera</taxon>
        <taxon>Polyphaga</taxon>
        <taxon>Elateriformia</taxon>
        <taxon>Elateroidea</taxon>
        <taxon>Elateridae</taxon>
        <taxon>Agrypninae</taxon>
        <taxon>Pyrophorini</taxon>
        <taxon>Ignelater</taxon>
    </lineage>
</organism>
<reference evidence="2" key="1">
    <citation type="submission" date="2019-08" db="EMBL/GenBank/DDBJ databases">
        <title>The genome of the North American firefly Photinus pyralis.</title>
        <authorList>
            <consortium name="Photinus pyralis genome working group"/>
            <person name="Fallon T.R."/>
            <person name="Sander Lower S.E."/>
            <person name="Weng J.-K."/>
        </authorList>
    </citation>
    <scope>NUCLEOTIDE SEQUENCE</scope>
    <source>
        <strain evidence="2">TRF0915ILg1</strain>
        <tissue evidence="2">Whole body</tissue>
    </source>
</reference>
<dbReference type="OrthoDB" id="425681at2759"/>
<proteinExistence type="predicted"/>
<gene>
    <name evidence="2" type="ORF">ILUMI_06782</name>
</gene>
<name>A0A8K0D4R5_IGNLU</name>
<comment type="caution">
    <text evidence="2">The sequence shown here is derived from an EMBL/GenBank/DDBJ whole genome shotgun (WGS) entry which is preliminary data.</text>
</comment>
<dbReference type="Proteomes" id="UP000801492">
    <property type="component" value="Unassembled WGS sequence"/>
</dbReference>
<sequence length="130" mass="15302">MSLKENQSGGKKVPQSDLRAGTTRKDKNKTRNTKLNTIGTWNVRTLWKRGKLENVKREMQTYEIDLMELSEIRWSKEGDMWSGEFRIINTAGNNGNINEERLWAESKRLCTIRRENNYVQKLQPFLKTLL</sequence>
<accession>A0A8K0D4R5</accession>
<feature type="region of interest" description="Disordered" evidence="1">
    <location>
        <begin position="1"/>
        <end position="34"/>
    </location>
</feature>
<keyword evidence="3" id="KW-1185">Reference proteome</keyword>
<dbReference type="AlphaFoldDB" id="A0A8K0D4R5"/>
<protein>
    <recommendedName>
        <fullName evidence="4">Craniofacial development protein 2-like</fullName>
    </recommendedName>
</protein>
<evidence type="ECO:0008006" key="4">
    <source>
        <dbReference type="Google" id="ProtNLM"/>
    </source>
</evidence>
<dbReference type="EMBL" id="VTPC01002830">
    <property type="protein sequence ID" value="KAF2899393.1"/>
    <property type="molecule type" value="Genomic_DNA"/>
</dbReference>
<evidence type="ECO:0000256" key="1">
    <source>
        <dbReference type="SAM" id="MobiDB-lite"/>
    </source>
</evidence>
<evidence type="ECO:0000313" key="3">
    <source>
        <dbReference type="Proteomes" id="UP000801492"/>
    </source>
</evidence>
<evidence type="ECO:0000313" key="2">
    <source>
        <dbReference type="EMBL" id="KAF2899393.1"/>
    </source>
</evidence>